<evidence type="ECO:0000256" key="2">
    <source>
        <dbReference type="SAM" id="Phobius"/>
    </source>
</evidence>
<feature type="region of interest" description="Disordered" evidence="1">
    <location>
        <begin position="1"/>
        <end position="20"/>
    </location>
</feature>
<gene>
    <name evidence="3" type="ORF">ACFQV2_02785</name>
</gene>
<keyword evidence="2" id="KW-0812">Transmembrane</keyword>
<dbReference type="Pfam" id="PF10745">
    <property type="entry name" value="DUF2530"/>
    <property type="match status" value="1"/>
</dbReference>
<dbReference type="InterPro" id="IPR019681">
    <property type="entry name" value="DUF2530"/>
</dbReference>
<keyword evidence="4" id="KW-1185">Reference proteome</keyword>
<comment type="caution">
    <text evidence="3">The sequence shown here is derived from an EMBL/GenBank/DDBJ whole genome shotgun (WGS) entry which is preliminary data.</text>
</comment>
<proteinExistence type="predicted"/>
<feature type="transmembrane region" description="Helical" evidence="2">
    <location>
        <begin position="59"/>
        <end position="80"/>
    </location>
</feature>
<reference evidence="4" key="1">
    <citation type="journal article" date="2019" name="Int. J. Syst. Evol. Microbiol.">
        <title>The Global Catalogue of Microorganisms (GCM) 10K type strain sequencing project: providing services to taxonomists for standard genome sequencing and annotation.</title>
        <authorList>
            <consortium name="The Broad Institute Genomics Platform"/>
            <consortium name="The Broad Institute Genome Sequencing Center for Infectious Disease"/>
            <person name="Wu L."/>
            <person name="Ma J."/>
        </authorList>
    </citation>
    <scope>NUCLEOTIDE SEQUENCE [LARGE SCALE GENOMIC DNA]</scope>
    <source>
        <strain evidence="4">JCM 17695</strain>
    </source>
</reference>
<feature type="transmembrane region" description="Helical" evidence="2">
    <location>
        <begin position="31"/>
        <end position="53"/>
    </location>
</feature>
<dbReference type="Proteomes" id="UP001596512">
    <property type="component" value="Unassembled WGS sequence"/>
</dbReference>
<name>A0ABW2TJG3_9PSEU</name>
<keyword evidence="2" id="KW-0472">Membrane</keyword>
<keyword evidence="2" id="KW-1133">Transmembrane helix</keyword>
<protein>
    <submittedName>
        <fullName evidence="3">DUF2530 domain-containing protein</fullName>
    </submittedName>
</protein>
<evidence type="ECO:0000313" key="3">
    <source>
        <dbReference type="EMBL" id="MFC7612723.1"/>
    </source>
</evidence>
<evidence type="ECO:0000256" key="1">
    <source>
        <dbReference type="SAM" id="MobiDB-lite"/>
    </source>
</evidence>
<evidence type="ECO:0000313" key="4">
    <source>
        <dbReference type="Proteomes" id="UP001596512"/>
    </source>
</evidence>
<sequence length="96" mass="10091">MPEPAPADPDPGPALRPPPPLPPRLLDLGPIVHVGTVLWLVAALVLAVARFGFDRTPPVWLWTALAGAALGIVGAGIMAWQRHAVKSGRRGAQKLD</sequence>
<dbReference type="EMBL" id="JBHTEY010000004">
    <property type="protein sequence ID" value="MFC7612723.1"/>
    <property type="molecule type" value="Genomic_DNA"/>
</dbReference>
<accession>A0ABW2TJG3</accession>
<organism evidence="3 4">
    <name type="scientific">Actinokineospora soli</name>
    <dbReference type="NCBI Taxonomy" id="1048753"/>
    <lineage>
        <taxon>Bacteria</taxon>
        <taxon>Bacillati</taxon>
        <taxon>Actinomycetota</taxon>
        <taxon>Actinomycetes</taxon>
        <taxon>Pseudonocardiales</taxon>
        <taxon>Pseudonocardiaceae</taxon>
        <taxon>Actinokineospora</taxon>
    </lineage>
</organism>